<dbReference type="PANTHER" id="PTHR33619">
    <property type="entry name" value="POLYSACCHARIDE EXPORT PROTEIN GFCE-RELATED"/>
    <property type="match status" value="1"/>
</dbReference>
<dbReference type="EMBL" id="HG938354">
    <property type="protein sequence ID" value="CDN52047.1"/>
    <property type="molecule type" value="Genomic_DNA"/>
</dbReference>
<feature type="domain" description="AprE-like long alpha-helical hairpin" evidence="3">
    <location>
        <begin position="191"/>
        <end position="376"/>
    </location>
</feature>
<keyword evidence="1" id="KW-0732">Signal</keyword>
<geneLocation type="plasmid" evidence="5">
    <name>II</name>
</geneLocation>
<dbReference type="InterPro" id="IPR058781">
    <property type="entry name" value="HH_AprE-like"/>
</dbReference>
<organism evidence="4 5">
    <name type="scientific">Neorhizobium galegae bv. orientalis str. HAMBI 540</name>
    <dbReference type="NCBI Taxonomy" id="1028800"/>
    <lineage>
        <taxon>Bacteria</taxon>
        <taxon>Pseudomonadati</taxon>
        <taxon>Pseudomonadota</taxon>
        <taxon>Alphaproteobacteria</taxon>
        <taxon>Hyphomicrobiales</taxon>
        <taxon>Rhizobiaceae</taxon>
        <taxon>Rhizobium/Agrobacterium group</taxon>
        <taxon>Neorhizobium</taxon>
    </lineage>
</organism>
<dbReference type="Pfam" id="PF25994">
    <property type="entry name" value="HH_AprE"/>
    <property type="match status" value="1"/>
</dbReference>
<dbReference type="Gene3D" id="3.30.1950.10">
    <property type="entry name" value="wza like domain"/>
    <property type="match status" value="1"/>
</dbReference>
<gene>
    <name evidence="4" type="ORF">RG540_PA13710</name>
</gene>
<dbReference type="eggNOG" id="COG1596">
    <property type="taxonomic scope" value="Bacteria"/>
</dbReference>
<sequence length="444" mass="48015">MQQLSFLQCPSATDVRASAASASRLRYLAKLFLVMMAWFAVFSPGIPAGAADYTLGPQDVLKIRVFEWRPNAGVAFEWVPLTGEFAVSAAGTLSLPIIGTVSVAGKTLDDVSGLIGEQLQKQVGLQKRPNASVEVSVYRPFFVTGLVSKPGKYGYVPGLTVIQAISMAGGLGQGDPEMLALQRDALVSHGDLGQLEFEHYGLLARQARVEALLAGATTISFPQDLTSQASRPALARVMQDEQALFETRLHLMNTELDRLGQAKILATNQLETLRLKESSLARQTEMAAKDLNAVNKMVSQGLTVSSRQLGANQSLADLESRSLDVSLAILKTQQDLAKLDQEMGDFRQKYRGDALTEAVDLRDRLAANSEKAKTARALLANIELRAPAALAALEADGEPAFVIKVNRTIKGAMQTLVVTDNDEVGPGDVVRVERRARDIRPKNF</sequence>
<dbReference type="AlphaFoldDB" id="A0A068T0S2"/>
<evidence type="ECO:0000259" key="3">
    <source>
        <dbReference type="Pfam" id="PF25994"/>
    </source>
</evidence>
<dbReference type="Proteomes" id="UP000028181">
    <property type="component" value="Plasmid pHAMBI540a"/>
</dbReference>
<keyword evidence="4" id="KW-0614">Plasmid</keyword>
<evidence type="ECO:0000256" key="1">
    <source>
        <dbReference type="ARBA" id="ARBA00022729"/>
    </source>
</evidence>
<accession>A0A068T0S2</accession>
<dbReference type="Pfam" id="PF02563">
    <property type="entry name" value="Poly_export"/>
    <property type="match status" value="1"/>
</dbReference>
<evidence type="ECO:0000259" key="2">
    <source>
        <dbReference type="Pfam" id="PF02563"/>
    </source>
</evidence>
<feature type="domain" description="Polysaccharide export protein N-terminal" evidence="2">
    <location>
        <begin position="50"/>
        <end position="135"/>
    </location>
</feature>
<dbReference type="PATRIC" id="fig|1028800.3.peg.6018"/>
<protein>
    <submittedName>
        <fullName evidence="4">Exopolysaccharide biosynthesis protein Bme11</fullName>
    </submittedName>
</protein>
<dbReference type="InterPro" id="IPR049712">
    <property type="entry name" value="Poly_export"/>
</dbReference>
<evidence type="ECO:0000313" key="5">
    <source>
        <dbReference type="Proteomes" id="UP000028181"/>
    </source>
</evidence>
<dbReference type="RefSeq" id="WP_046601481.1">
    <property type="nucleotide sequence ID" value="NZ_HG938354.1"/>
</dbReference>
<dbReference type="KEGG" id="ngg:RG540_PA13710"/>
<proteinExistence type="predicted"/>
<name>A0A068T0S2_NEOGA</name>
<dbReference type="GeneID" id="24260810"/>
<evidence type="ECO:0000313" key="4">
    <source>
        <dbReference type="EMBL" id="CDN52047.1"/>
    </source>
</evidence>
<reference evidence="5" key="1">
    <citation type="journal article" date="2014" name="BMC Genomics">
        <title>Genome sequencing of two Neorhizobium galegae strains reveals a noeT gene responsible for the unusual acetylation of the nodulation factors.</title>
        <authorList>
            <person name="Osterman J."/>
            <person name="Marsh J."/>
            <person name="Laine P.K."/>
            <person name="Zeng Z."/>
            <person name="Alatalo E."/>
            <person name="Sullivan J.T."/>
            <person name="Young J.P."/>
            <person name="Thomas-Oates J."/>
            <person name="Paulin L."/>
            <person name="Lindstrom K."/>
        </authorList>
    </citation>
    <scope>NUCLEOTIDE SEQUENCE [LARGE SCALE GENOMIC DNA]</scope>
    <source>
        <strain evidence="5">HAMBI 540</strain>
    </source>
</reference>
<dbReference type="PANTHER" id="PTHR33619:SF3">
    <property type="entry name" value="POLYSACCHARIDE EXPORT PROTEIN GFCE-RELATED"/>
    <property type="match status" value="1"/>
</dbReference>
<dbReference type="HOGENOM" id="CLU_037300_1_0_5"/>
<dbReference type="InterPro" id="IPR003715">
    <property type="entry name" value="Poly_export_N"/>
</dbReference>
<dbReference type="GO" id="GO:0015159">
    <property type="term" value="F:polysaccharide transmembrane transporter activity"/>
    <property type="evidence" value="ECO:0007669"/>
    <property type="project" value="InterPro"/>
</dbReference>
<keyword evidence="5" id="KW-1185">Reference proteome</keyword>